<dbReference type="OrthoDB" id="7873036at2"/>
<evidence type="ECO:0000313" key="3">
    <source>
        <dbReference type="EMBL" id="KMS50713.1"/>
    </source>
</evidence>
<keyword evidence="4" id="KW-1185">Reference proteome</keyword>
<feature type="compositionally biased region" description="Basic and acidic residues" evidence="1">
    <location>
        <begin position="93"/>
        <end position="107"/>
    </location>
</feature>
<dbReference type="EMBL" id="JACU01000015">
    <property type="protein sequence ID" value="KMS50713.1"/>
    <property type="molecule type" value="Genomic_DNA"/>
</dbReference>
<feature type="compositionally biased region" description="Basic and acidic residues" evidence="1">
    <location>
        <begin position="130"/>
        <end position="144"/>
    </location>
</feature>
<feature type="compositionally biased region" description="Basic and acidic residues" evidence="1">
    <location>
        <begin position="268"/>
        <end position="282"/>
    </location>
</feature>
<dbReference type="Pfam" id="PF18821">
    <property type="entry name" value="LPD7"/>
    <property type="match status" value="1"/>
</dbReference>
<feature type="domain" description="Large polyvalent protein-associated" evidence="2">
    <location>
        <begin position="175"/>
        <end position="263"/>
    </location>
</feature>
<feature type="region of interest" description="Disordered" evidence="1">
    <location>
        <begin position="1"/>
        <end position="24"/>
    </location>
</feature>
<feature type="compositionally biased region" description="Basic and acidic residues" evidence="1">
    <location>
        <begin position="300"/>
        <end position="309"/>
    </location>
</feature>
<reference evidence="3 4" key="1">
    <citation type="journal article" date="2015" name="G3 (Bethesda)">
        <title>Insights into Ongoing Evolution of the Hexachlorocyclohexane Catabolic Pathway from Comparative Genomics of Ten Sphingomonadaceae Strains.</title>
        <authorList>
            <person name="Pearce S.L."/>
            <person name="Oakeshott J.G."/>
            <person name="Pandey G."/>
        </authorList>
    </citation>
    <scope>NUCLEOTIDE SEQUENCE [LARGE SCALE GENOMIC DNA]</scope>
    <source>
        <strain evidence="3 4">LL02</strain>
    </source>
</reference>
<feature type="compositionally biased region" description="Basic and acidic residues" evidence="1">
    <location>
        <begin position="375"/>
        <end position="394"/>
    </location>
</feature>
<organism evidence="3 4">
    <name type="scientific">Novosphingobium barchaimii LL02</name>
    <dbReference type="NCBI Taxonomy" id="1114963"/>
    <lineage>
        <taxon>Bacteria</taxon>
        <taxon>Pseudomonadati</taxon>
        <taxon>Pseudomonadota</taxon>
        <taxon>Alphaproteobacteria</taxon>
        <taxon>Sphingomonadales</taxon>
        <taxon>Sphingomonadaceae</taxon>
        <taxon>Novosphingobium</taxon>
    </lineage>
</organism>
<accession>A0A0J7XHT4</accession>
<evidence type="ECO:0000313" key="4">
    <source>
        <dbReference type="Proteomes" id="UP000052268"/>
    </source>
</evidence>
<name>A0A0J7XHT4_9SPHN</name>
<feature type="region of interest" description="Disordered" evidence="1">
    <location>
        <begin position="93"/>
        <end position="165"/>
    </location>
</feature>
<feature type="compositionally biased region" description="Basic and acidic residues" evidence="1">
    <location>
        <begin position="1"/>
        <end position="11"/>
    </location>
</feature>
<evidence type="ECO:0000259" key="2">
    <source>
        <dbReference type="Pfam" id="PF18821"/>
    </source>
</evidence>
<evidence type="ECO:0000256" key="1">
    <source>
        <dbReference type="SAM" id="MobiDB-lite"/>
    </source>
</evidence>
<gene>
    <name evidence="3" type="ORF">V474_06330</name>
</gene>
<comment type="caution">
    <text evidence="3">The sequence shown here is derived from an EMBL/GenBank/DDBJ whole genome shotgun (WGS) entry which is preliminary data.</text>
</comment>
<protein>
    <recommendedName>
        <fullName evidence="2">Large polyvalent protein-associated domain-containing protein</fullName>
    </recommendedName>
</protein>
<dbReference type="InterPro" id="IPR040677">
    <property type="entry name" value="LPD7"/>
</dbReference>
<feature type="region of interest" description="Disordered" evidence="1">
    <location>
        <begin position="268"/>
        <end position="317"/>
    </location>
</feature>
<feature type="region of interest" description="Disordered" evidence="1">
    <location>
        <begin position="364"/>
        <end position="394"/>
    </location>
</feature>
<dbReference type="AlphaFoldDB" id="A0A0J7XHT4"/>
<dbReference type="RefSeq" id="WP_020819804.1">
    <property type="nucleotide sequence ID" value="NZ_KQ130461.1"/>
</dbReference>
<dbReference type="PATRIC" id="fig|1114963.3.peg.4913"/>
<sequence>MADNDNSERQAKTPRSYEILGPGNSKETFARFPDAMKAFAKLENQYDHALTMQKGGKTAYLASTDWRNDGSTPVAQYLTPAVEEYNKALKRGAPADELRGHESRVRADLNAWPRQAKREAAPTASADKSLNIHEGERARAESKDGAAPAKAEVPSKAAPKDDKQVDDTRLALPTQLERKYLRVGNDLFRSGRDDKPDMSIKGQDGIRINKDYAIGDAIAIAKHNGWQSIRVHGSDEFKKAVYLEAARSGVEVKGFKPSEQLKLEGERLAARDKAREAQDPAKRASMAKQDPSESRAAAEQFRRNSHRDNAANPQFKAAQSHVLAAAIEAKTRFTQKEDRDRFIERAKETVAKRIEVGAPVPAARFEQQRQNEATRIAREDLTLRQQERKPSRSR</sequence>
<dbReference type="Proteomes" id="UP000052268">
    <property type="component" value="Unassembled WGS sequence"/>
</dbReference>
<proteinExistence type="predicted"/>